<dbReference type="PANTHER" id="PTHR10672">
    <property type="entry name" value="ADDUCIN"/>
    <property type="match status" value="1"/>
</dbReference>
<evidence type="ECO:0000259" key="1">
    <source>
        <dbReference type="SMART" id="SM01007"/>
    </source>
</evidence>
<gene>
    <name evidence="2" type="ORF">N7468_007127</name>
</gene>
<keyword evidence="3" id="KW-1185">Reference proteome</keyword>
<dbReference type="Pfam" id="PF00596">
    <property type="entry name" value="Aldolase_II"/>
    <property type="match status" value="1"/>
</dbReference>
<dbReference type="InterPro" id="IPR036409">
    <property type="entry name" value="Aldolase_II/adducin_N_sf"/>
</dbReference>
<sequence length="284" mass="31658">MSQTTSQVETVPATQETSPIFTKNHAIPVFTDKYTERKWAKAHMAGAFRMLAKFGWNDGAGGHISLRDPVQPDCFWINPYSKHFGSITVSDLILVTEEGVALTPTKYRVNKAGFMIHSALHKARPDINAAIHTHSPYGRAWSAFGRPIEMLNQDSCYFYNDLAVYEQFGALCMLQRRARILQLVWVQRRRILFSKIMASLIVGRIMSTGATIGEAVGVFTALEQACEAQLLVEAAAANGIPKKLIDDETAQYTKTNGGGPEVLYMQFVPEYDMILEETNGSFLK</sequence>
<dbReference type="FunFam" id="3.40.225.10:FF:000009">
    <property type="entry name" value="Class II aldolase/adducin N-terminal"/>
    <property type="match status" value="1"/>
</dbReference>
<dbReference type="InterPro" id="IPR051017">
    <property type="entry name" value="Aldolase-II_Adducin_sf"/>
</dbReference>
<reference evidence="2" key="2">
    <citation type="journal article" date="2023" name="IMA Fungus">
        <title>Comparative genomic study of the Penicillium genus elucidates a diverse pangenome and 15 lateral gene transfer events.</title>
        <authorList>
            <person name="Petersen C."/>
            <person name="Sorensen T."/>
            <person name="Nielsen M.R."/>
            <person name="Sondergaard T.E."/>
            <person name="Sorensen J.L."/>
            <person name="Fitzpatrick D.A."/>
            <person name="Frisvad J.C."/>
            <person name="Nielsen K.L."/>
        </authorList>
    </citation>
    <scope>NUCLEOTIDE SEQUENCE</scope>
    <source>
        <strain evidence="2">IBT 19713</strain>
    </source>
</reference>
<dbReference type="Gene3D" id="3.40.225.10">
    <property type="entry name" value="Class II aldolase/adducin N-terminal domain"/>
    <property type="match status" value="1"/>
</dbReference>
<dbReference type="GeneID" id="83203726"/>
<dbReference type="PANTHER" id="PTHR10672:SF40">
    <property type="entry name" value="CLASS II ALDOLASE_ADDUCIN DOMAIN PROTEIN (AFU_ORTHOLOGUE AFUA_3G09800)"/>
    <property type="match status" value="1"/>
</dbReference>
<accession>A0A9W9TK87</accession>
<dbReference type="RefSeq" id="XP_058329313.1">
    <property type="nucleotide sequence ID" value="XM_058476423.1"/>
</dbReference>
<dbReference type="AlphaFoldDB" id="A0A9W9TK87"/>
<dbReference type="SUPFAM" id="SSF53639">
    <property type="entry name" value="AraD/HMP-PK domain-like"/>
    <property type="match status" value="1"/>
</dbReference>
<dbReference type="OrthoDB" id="3238794at2759"/>
<organism evidence="2 3">
    <name type="scientific">Penicillium chermesinum</name>
    <dbReference type="NCBI Taxonomy" id="63820"/>
    <lineage>
        <taxon>Eukaryota</taxon>
        <taxon>Fungi</taxon>
        <taxon>Dikarya</taxon>
        <taxon>Ascomycota</taxon>
        <taxon>Pezizomycotina</taxon>
        <taxon>Eurotiomycetes</taxon>
        <taxon>Eurotiomycetidae</taxon>
        <taxon>Eurotiales</taxon>
        <taxon>Aspergillaceae</taxon>
        <taxon>Penicillium</taxon>
    </lineage>
</organism>
<dbReference type="EMBL" id="JAPQKS010000005">
    <property type="protein sequence ID" value="KAJ5225902.1"/>
    <property type="molecule type" value="Genomic_DNA"/>
</dbReference>
<evidence type="ECO:0000313" key="2">
    <source>
        <dbReference type="EMBL" id="KAJ5225902.1"/>
    </source>
</evidence>
<dbReference type="GO" id="GO:0051015">
    <property type="term" value="F:actin filament binding"/>
    <property type="evidence" value="ECO:0007669"/>
    <property type="project" value="TreeGrafter"/>
</dbReference>
<comment type="caution">
    <text evidence="2">The sequence shown here is derived from an EMBL/GenBank/DDBJ whole genome shotgun (WGS) entry which is preliminary data.</text>
</comment>
<name>A0A9W9TK87_9EURO</name>
<dbReference type="GO" id="GO:0005856">
    <property type="term" value="C:cytoskeleton"/>
    <property type="evidence" value="ECO:0007669"/>
    <property type="project" value="TreeGrafter"/>
</dbReference>
<dbReference type="InterPro" id="IPR001303">
    <property type="entry name" value="Aldolase_II/adducin_N"/>
</dbReference>
<dbReference type="Proteomes" id="UP001150941">
    <property type="component" value="Unassembled WGS sequence"/>
</dbReference>
<proteinExistence type="predicted"/>
<feature type="domain" description="Class II aldolase/adducin N-terminal" evidence="1">
    <location>
        <begin position="42"/>
        <end position="230"/>
    </location>
</feature>
<reference evidence="2" key="1">
    <citation type="submission" date="2022-11" db="EMBL/GenBank/DDBJ databases">
        <authorList>
            <person name="Petersen C."/>
        </authorList>
    </citation>
    <scope>NUCLEOTIDE SEQUENCE</scope>
    <source>
        <strain evidence="2">IBT 19713</strain>
    </source>
</reference>
<dbReference type="SMART" id="SM01007">
    <property type="entry name" value="Aldolase_II"/>
    <property type="match status" value="1"/>
</dbReference>
<evidence type="ECO:0000313" key="3">
    <source>
        <dbReference type="Proteomes" id="UP001150941"/>
    </source>
</evidence>
<protein>
    <submittedName>
        <fullName evidence="2">L-fuculose-phosphate aldolase</fullName>
    </submittedName>
</protein>